<evidence type="ECO:0000313" key="2">
    <source>
        <dbReference type="EMBL" id="PSC69877.1"/>
    </source>
</evidence>
<dbReference type="EMBL" id="LHPF02000023">
    <property type="protein sequence ID" value="PSC69877.1"/>
    <property type="molecule type" value="Genomic_DNA"/>
</dbReference>
<name>A0A2P6V712_9CHLO</name>
<evidence type="ECO:0000256" key="1">
    <source>
        <dbReference type="SAM" id="MobiDB-lite"/>
    </source>
</evidence>
<evidence type="ECO:0000313" key="3">
    <source>
        <dbReference type="Proteomes" id="UP000239649"/>
    </source>
</evidence>
<organism evidence="2 3">
    <name type="scientific">Micractinium conductrix</name>
    <dbReference type="NCBI Taxonomy" id="554055"/>
    <lineage>
        <taxon>Eukaryota</taxon>
        <taxon>Viridiplantae</taxon>
        <taxon>Chlorophyta</taxon>
        <taxon>core chlorophytes</taxon>
        <taxon>Trebouxiophyceae</taxon>
        <taxon>Chlorellales</taxon>
        <taxon>Chlorellaceae</taxon>
        <taxon>Chlorella clade</taxon>
        <taxon>Micractinium</taxon>
    </lineage>
</organism>
<feature type="compositionally biased region" description="Polar residues" evidence="1">
    <location>
        <begin position="1"/>
        <end position="11"/>
    </location>
</feature>
<comment type="caution">
    <text evidence="2">The sequence shown here is derived from an EMBL/GenBank/DDBJ whole genome shotgun (WGS) entry which is preliminary data.</text>
</comment>
<protein>
    <submittedName>
        <fullName evidence="2">Uncharacterized protein</fullName>
    </submittedName>
</protein>
<gene>
    <name evidence="2" type="ORF">C2E20_6682</name>
</gene>
<dbReference type="STRING" id="554055.A0A2P6V712"/>
<dbReference type="OrthoDB" id="44749at2759"/>
<feature type="compositionally biased region" description="Low complexity" evidence="1">
    <location>
        <begin position="35"/>
        <end position="44"/>
    </location>
</feature>
<feature type="region of interest" description="Disordered" evidence="1">
    <location>
        <begin position="1"/>
        <end position="44"/>
    </location>
</feature>
<feature type="compositionally biased region" description="Low complexity" evidence="1">
    <location>
        <begin position="12"/>
        <end position="24"/>
    </location>
</feature>
<dbReference type="Proteomes" id="UP000239649">
    <property type="component" value="Unassembled WGS sequence"/>
</dbReference>
<reference evidence="2 3" key="1">
    <citation type="journal article" date="2018" name="Plant J.">
        <title>Genome sequences of Chlorella sorokiniana UTEX 1602 and Micractinium conductrix SAG 241.80: implications to maltose excretion by a green alga.</title>
        <authorList>
            <person name="Arriola M.B."/>
            <person name="Velmurugan N."/>
            <person name="Zhang Y."/>
            <person name="Plunkett M.H."/>
            <person name="Hondzo H."/>
            <person name="Barney B.M."/>
        </authorList>
    </citation>
    <scope>NUCLEOTIDE SEQUENCE [LARGE SCALE GENOMIC DNA]</scope>
    <source>
        <strain evidence="2 3">SAG 241.80</strain>
    </source>
</reference>
<dbReference type="AlphaFoldDB" id="A0A2P6V712"/>
<accession>A0A2P6V712</accession>
<sequence length="302" mass="32989">MAQPPSQHQRTSSNSSRGSMQSSSGLHNSTPGGAPSSSLSLSEPQLLPLPPRPVAFPRRTLQLNFAVLCLRSGYEAVDDCDFVPTDEYQKLFWKLRQAEWEPFKLQHAPLTITQGDLQNPLYFDFISFSQAASAGPAMQRGKQVFEEYVEDSEEKLVVTRDPSMSDNAQLPARWFERQGDHIYRGLVEGFQGVQYDGPLPCPPGADTSQLLEGVSALLALFEAQGYALRARVTPGGGGASFEVRLEGPANLWSLQALAARRSQLYSDHAAAAVAAYLRASGRSAACRIAWNDTAVTQQWSLA</sequence>
<proteinExistence type="predicted"/>
<keyword evidence="3" id="KW-1185">Reference proteome</keyword>